<dbReference type="InterPro" id="IPR013320">
    <property type="entry name" value="ConA-like_dom_sf"/>
</dbReference>
<keyword evidence="1" id="KW-0694">RNA-binding</keyword>
<dbReference type="Gene3D" id="2.60.120.200">
    <property type="match status" value="1"/>
</dbReference>
<dbReference type="Pfam" id="PF00337">
    <property type="entry name" value="Gal-bind_lectin"/>
    <property type="match status" value="1"/>
</dbReference>
<dbReference type="InterPro" id="IPR001079">
    <property type="entry name" value="Galectin_CRD"/>
</dbReference>
<evidence type="ECO:0000256" key="2">
    <source>
        <dbReference type="RuleBase" id="RU102079"/>
    </source>
</evidence>
<dbReference type="SMART" id="SM00908">
    <property type="entry name" value="Gal-bind_lectin"/>
    <property type="match status" value="1"/>
</dbReference>
<dbReference type="InterPro" id="IPR012677">
    <property type="entry name" value="Nucleotide-bd_a/b_plait_sf"/>
</dbReference>
<dbReference type="InterPro" id="IPR044156">
    <property type="entry name" value="Galectin-like"/>
</dbReference>
<protein>
    <recommendedName>
        <fullName evidence="2">Galectin</fullName>
    </recommendedName>
</protein>
<name>A0A7S2WNU9_9STRA</name>
<evidence type="ECO:0000259" key="5">
    <source>
        <dbReference type="PROSITE" id="PS51304"/>
    </source>
</evidence>
<gene>
    <name evidence="6" type="ORF">QSP1433_LOCUS13676</name>
    <name evidence="7" type="ORF">QSP1433_LOCUS13677</name>
</gene>
<keyword evidence="2" id="KW-0430">Lectin</keyword>
<feature type="compositionally biased region" description="Acidic residues" evidence="3">
    <location>
        <begin position="35"/>
        <end position="52"/>
    </location>
</feature>
<proteinExistence type="predicted"/>
<feature type="region of interest" description="Disordered" evidence="3">
    <location>
        <begin position="498"/>
        <end position="522"/>
    </location>
</feature>
<organism evidence="6">
    <name type="scientific">Mucochytrium quahogii</name>
    <dbReference type="NCBI Taxonomy" id="96639"/>
    <lineage>
        <taxon>Eukaryota</taxon>
        <taxon>Sar</taxon>
        <taxon>Stramenopiles</taxon>
        <taxon>Bigyra</taxon>
        <taxon>Labyrinthulomycetes</taxon>
        <taxon>Thraustochytrida</taxon>
        <taxon>Thraustochytriidae</taxon>
        <taxon>Mucochytrium</taxon>
    </lineage>
</organism>
<dbReference type="PROSITE" id="PS51304">
    <property type="entry name" value="GALECTIN"/>
    <property type="match status" value="1"/>
</dbReference>
<dbReference type="SMART" id="SM00360">
    <property type="entry name" value="RRM"/>
    <property type="match status" value="1"/>
</dbReference>
<evidence type="ECO:0000256" key="1">
    <source>
        <dbReference type="PROSITE-ProRule" id="PRU00176"/>
    </source>
</evidence>
<dbReference type="PANTHER" id="PTHR11346:SF176">
    <property type="entry name" value="32 KDA BETA-GALACTOSIDE-BINDING LECTIN LEC-3"/>
    <property type="match status" value="1"/>
</dbReference>
<feature type="compositionally biased region" description="Polar residues" evidence="3">
    <location>
        <begin position="498"/>
        <end position="507"/>
    </location>
</feature>
<dbReference type="Gene3D" id="3.30.70.330">
    <property type="match status" value="1"/>
</dbReference>
<dbReference type="AlphaFoldDB" id="A0A7S2WNU9"/>
<feature type="compositionally biased region" description="Polar residues" evidence="3">
    <location>
        <begin position="155"/>
        <end position="171"/>
    </location>
</feature>
<feature type="compositionally biased region" description="Basic residues" evidence="3">
    <location>
        <begin position="405"/>
        <end position="425"/>
    </location>
</feature>
<feature type="domain" description="Galectin" evidence="5">
    <location>
        <begin position="219"/>
        <end position="371"/>
    </location>
</feature>
<feature type="region of interest" description="Disordered" evidence="3">
    <location>
        <begin position="375"/>
        <end position="426"/>
    </location>
</feature>
<evidence type="ECO:0000313" key="7">
    <source>
        <dbReference type="EMBL" id="CAD9698742.1"/>
    </source>
</evidence>
<dbReference type="InterPro" id="IPR035979">
    <property type="entry name" value="RBD_domain_sf"/>
</dbReference>
<accession>A0A7S2WNU9</accession>
<dbReference type="SUPFAM" id="SSF54928">
    <property type="entry name" value="RNA-binding domain, RBD"/>
    <property type="match status" value="1"/>
</dbReference>
<feature type="compositionally biased region" description="Basic residues" evidence="3">
    <location>
        <begin position="510"/>
        <end position="522"/>
    </location>
</feature>
<dbReference type="EMBL" id="HBHK01021449">
    <property type="protein sequence ID" value="CAD9698739.1"/>
    <property type="molecule type" value="Transcribed_RNA"/>
</dbReference>
<reference evidence="6" key="1">
    <citation type="submission" date="2021-01" db="EMBL/GenBank/DDBJ databases">
        <authorList>
            <person name="Corre E."/>
            <person name="Pelletier E."/>
            <person name="Niang G."/>
            <person name="Scheremetjew M."/>
            <person name="Finn R."/>
            <person name="Kale V."/>
            <person name="Holt S."/>
            <person name="Cochrane G."/>
            <person name="Meng A."/>
            <person name="Brown T."/>
            <person name="Cohen L."/>
        </authorList>
    </citation>
    <scope>NUCLEOTIDE SEQUENCE</scope>
    <source>
        <strain evidence="6">NY070348D</strain>
    </source>
</reference>
<evidence type="ECO:0000259" key="4">
    <source>
        <dbReference type="PROSITE" id="PS50102"/>
    </source>
</evidence>
<dbReference type="SUPFAM" id="SSF49899">
    <property type="entry name" value="Concanavalin A-like lectins/glucanases"/>
    <property type="match status" value="1"/>
</dbReference>
<dbReference type="GO" id="GO:0030246">
    <property type="term" value="F:carbohydrate binding"/>
    <property type="evidence" value="ECO:0007669"/>
    <property type="project" value="UniProtKB-UniRule"/>
</dbReference>
<feature type="region of interest" description="Disordered" evidence="3">
    <location>
        <begin position="138"/>
        <end position="183"/>
    </location>
</feature>
<feature type="compositionally biased region" description="Polar residues" evidence="3">
    <location>
        <begin position="386"/>
        <end position="396"/>
    </location>
</feature>
<dbReference type="PROSITE" id="PS50102">
    <property type="entry name" value="RRM"/>
    <property type="match status" value="1"/>
</dbReference>
<dbReference type="CDD" id="cd00070">
    <property type="entry name" value="GLECT"/>
    <property type="match status" value="1"/>
</dbReference>
<evidence type="ECO:0000256" key="3">
    <source>
        <dbReference type="SAM" id="MobiDB-lite"/>
    </source>
</evidence>
<dbReference type="PANTHER" id="PTHR11346">
    <property type="entry name" value="GALECTIN"/>
    <property type="match status" value="1"/>
</dbReference>
<evidence type="ECO:0000313" key="6">
    <source>
        <dbReference type="EMBL" id="CAD9698739.1"/>
    </source>
</evidence>
<dbReference type="GO" id="GO:0003723">
    <property type="term" value="F:RNA binding"/>
    <property type="evidence" value="ECO:0007669"/>
    <property type="project" value="UniProtKB-UniRule"/>
</dbReference>
<dbReference type="EMBL" id="HBHK01021451">
    <property type="protein sequence ID" value="CAD9698742.1"/>
    <property type="molecule type" value="Transcribed_RNA"/>
</dbReference>
<feature type="region of interest" description="Disordered" evidence="3">
    <location>
        <begin position="19"/>
        <end position="56"/>
    </location>
</feature>
<dbReference type="SMART" id="SM00276">
    <property type="entry name" value="GLECT"/>
    <property type="match status" value="1"/>
</dbReference>
<feature type="domain" description="RRM" evidence="4">
    <location>
        <begin position="432"/>
        <end position="513"/>
    </location>
</feature>
<sequence length="522" mass="58377">MAHVIRIKLNRGTSDGVVVGDAGAVVEPSDKKDEDYAEEEGIDVSDSDEDSEKEVPKVRKVSLQTLSKLPEQYRNLADLTEQEIKLLEKYTRTKRVVLKVGGAKAQQIEAAARARAAFEEKKRRGGMYEDRDRNLLKKRPRLTGFSTDGAEAARETSSNVDPGVTSVSSSPAVPRAEKGKGSELLGTKYDESGLIMLSDWHSRENKDPLILELRNLNLGTAKEGESGEAGNSVVVWGTMPENSERFCVNICPTPNYKEKDPNTVVLYHFNPRDGWGKKHVLQNAFLNGKWGKPDRSIAGLPITKGKRFELRITILQDEFIVFLDGKRIGSFQNQGERRMIAAHKSMYLIVPIVEEHFGDKEDVKIHGVWWGYRPPTEDRSPKNHPASGSFSGNQSWRPREGGHHGPPRHHHGGRGGASAHRRPRPPPKLEERVLHVAGLPKDPNVAYNEMLRLFQPYGIEQDNTGKPRIIIKEGKGFGFITLMHDTNASEAVRYLNGQPGQPGQKLQVSRARKKNPHPRYNN</sequence>
<dbReference type="InterPro" id="IPR000504">
    <property type="entry name" value="RRM_dom"/>
</dbReference>